<dbReference type="SUPFAM" id="SSF53756">
    <property type="entry name" value="UDP-Glycosyltransferase/glycogen phosphorylase"/>
    <property type="match status" value="1"/>
</dbReference>
<evidence type="ECO:0008006" key="2">
    <source>
        <dbReference type="Google" id="ProtNLM"/>
    </source>
</evidence>
<accession>X0VNF9</accession>
<dbReference type="PANTHER" id="PTHR12526">
    <property type="entry name" value="GLYCOSYLTRANSFERASE"/>
    <property type="match status" value="1"/>
</dbReference>
<name>X0VNF9_9ZZZZ</name>
<dbReference type="EMBL" id="BARS01030275">
    <property type="protein sequence ID" value="GAG19924.1"/>
    <property type="molecule type" value="Genomic_DNA"/>
</dbReference>
<dbReference type="Gene3D" id="3.40.50.2000">
    <property type="entry name" value="Glycogen Phosphorylase B"/>
    <property type="match status" value="2"/>
</dbReference>
<protein>
    <recommendedName>
        <fullName evidence="2">Glycosyl transferase family 1 domain-containing protein</fullName>
    </recommendedName>
</protein>
<organism evidence="1">
    <name type="scientific">marine sediment metagenome</name>
    <dbReference type="NCBI Taxonomy" id="412755"/>
    <lineage>
        <taxon>unclassified sequences</taxon>
        <taxon>metagenomes</taxon>
        <taxon>ecological metagenomes</taxon>
    </lineage>
</organism>
<dbReference type="AlphaFoldDB" id="X0VNF9"/>
<sequence>DNVIPLGILSDVGQYVAASDMFIAPLSSIRGIVDYPLTILQAMACGKPVVATTVGGIPEIIEHGQTGLLVQPNDGAGLAKAIMYLLADKDRAIRMGKRGAKYVPDRFSPAVVGDELEDILRGLCS</sequence>
<gene>
    <name evidence="1" type="ORF">S01H1_47228</name>
</gene>
<proteinExistence type="predicted"/>
<comment type="caution">
    <text evidence="1">The sequence shown here is derived from an EMBL/GenBank/DDBJ whole genome shotgun (WGS) entry which is preliminary data.</text>
</comment>
<evidence type="ECO:0000313" key="1">
    <source>
        <dbReference type="EMBL" id="GAG19924.1"/>
    </source>
</evidence>
<reference evidence="1" key="1">
    <citation type="journal article" date="2014" name="Front. Microbiol.">
        <title>High frequency of phylogenetically diverse reductive dehalogenase-homologous genes in deep subseafloor sedimentary metagenomes.</title>
        <authorList>
            <person name="Kawai M."/>
            <person name="Futagami T."/>
            <person name="Toyoda A."/>
            <person name="Takaki Y."/>
            <person name="Nishi S."/>
            <person name="Hori S."/>
            <person name="Arai W."/>
            <person name="Tsubouchi T."/>
            <person name="Morono Y."/>
            <person name="Uchiyama I."/>
            <person name="Ito T."/>
            <person name="Fujiyama A."/>
            <person name="Inagaki F."/>
            <person name="Takami H."/>
        </authorList>
    </citation>
    <scope>NUCLEOTIDE SEQUENCE</scope>
    <source>
        <strain evidence="1">Expedition CK06-06</strain>
    </source>
</reference>
<feature type="non-terminal residue" evidence="1">
    <location>
        <position position="1"/>
    </location>
</feature>
<dbReference type="Pfam" id="PF13692">
    <property type="entry name" value="Glyco_trans_1_4"/>
    <property type="match status" value="1"/>
</dbReference>